<reference evidence="1" key="1">
    <citation type="journal article" date="2023" name="IMA Fungus">
        <title>Comparative genomic study of the Penicillium genus elucidates a diverse pangenome and 15 lateral gene transfer events.</title>
        <authorList>
            <person name="Petersen C."/>
            <person name="Sorensen T."/>
            <person name="Nielsen M.R."/>
            <person name="Sondergaard T.E."/>
            <person name="Sorensen J.L."/>
            <person name="Fitzpatrick D.A."/>
            <person name="Frisvad J.C."/>
            <person name="Nielsen K.L."/>
        </authorList>
    </citation>
    <scope>NUCLEOTIDE SEQUENCE</scope>
    <source>
        <strain evidence="1">IBT 17514</strain>
    </source>
</reference>
<dbReference type="InterPro" id="IPR039634">
    <property type="entry name" value="Bul1-like"/>
</dbReference>
<evidence type="ECO:0008006" key="3">
    <source>
        <dbReference type="Google" id="ProtNLM"/>
    </source>
</evidence>
<gene>
    <name evidence="1" type="ORF">N7493_002355</name>
</gene>
<sequence>MATSIISRGSETLDIWPRRPAPKIEIDLVGQKPGLVNSYTTGDRIEGVANITVDHETRFDEIEIILQGNSSTLVERVSCPGRTGAQHMFLKLRQPIEDSEYPTPRVFEGGRAYKFPFMFVVPDHLLPQVCTHPKKNNQIHRAHTMLPPTLGDAMLSVNGKTLLDDMSPSMSQIAYIVRVGVMKRSSSDPRITKALANVAKKIRIIPTMEEEPPIDTFGHTYYRTRNEKTVKRGFLRGKQGQMVAEAVQPKPIRLLPLKCEPCETVSTVAKVQLRFEPVGDEQPPRLGSMTSKMKSSTFYGCNPWEDFPSQSNGVPFSQVGQGLFNESITLSTMCVESAQWEKHSISDVERRDSVNSTVSDIPTSPSASFSGDTYYTASLVIPVSLPHSKVFVPTFHSCLMSRVYSLDLNLTYHTPGANVLTPSINLRLPVQIITEQKGIDSVKSSLGVVVTQEEVDEFFRPHLNPIVSRTVIDVAAPPEYSETIARPNLRSVQATQ</sequence>
<proteinExistence type="predicted"/>
<dbReference type="PANTHER" id="PTHR31904:SF1">
    <property type="entry name" value="BYPASS OF STOP CODON PROTEIN 5-RELATED"/>
    <property type="match status" value="1"/>
</dbReference>
<protein>
    <recommendedName>
        <fullName evidence="3">Arrestin-like N-terminal domain-containing protein</fullName>
    </recommendedName>
</protein>
<dbReference type="PANTHER" id="PTHR31904">
    <property type="entry name" value="BYPASS OF STOP CODON PROTEIN 5-RELATED"/>
    <property type="match status" value="1"/>
</dbReference>
<dbReference type="EMBL" id="JAQJAN010000003">
    <property type="protein sequence ID" value="KAJ5733569.1"/>
    <property type="molecule type" value="Genomic_DNA"/>
</dbReference>
<name>A0AAD6MYL3_9EURO</name>
<organism evidence="1 2">
    <name type="scientific">Penicillium malachiteum</name>
    <dbReference type="NCBI Taxonomy" id="1324776"/>
    <lineage>
        <taxon>Eukaryota</taxon>
        <taxon>Fungi</taxon>
        <taxon>Dikarya</taxon>
        <taxon>Ascomycota</taxon>
        <taxon>Pezizomycotina</taxon>
        <taxon>Eurotiomycetes</taxon>
        <taxon>Eurotiomycetidae</taxon>
        <taxon>Eurotiales</taxon>
        <taxon>Aspergillaceae</taxon>
        <taxon>Penicillium</taxon>
    </lineage>
</organism>
<dbReference type="InterPro" id="IPR014752">
    <property type="entry name" value="Arrestin-like_C"/>
</dbReference>
<reference evidence="1" key="2">
    <citation type="submission" date="2023-01" db="EMBL/GenBank/DDBJ databases">
        <authorList>
            <person name="Petersen C."/>
        </authorList>
    </citation>
    <scope>NUCLEOTIDE SEQUENCE</scope>
    <source>
        <strain evidence="1">IBT 17514</strain>
    </source>
</reference>
<dbReference type="Gene3D" id="2.60.40.640">
    <property type="match status" value="1"/>
</dbReference>
<evidence type="ECO:0000313" key="1">
    <source>
        <dbReference type="EMBL" id="KAJ5733569.1"/>
    </source>
</evidence>
<accession>A0AAD6MYL3</accession>
<keyword evidence="2" id="KW-1185">Reference proteome</keyword>
<comment type="caution">
    <text evidence="1">The sequence shown here is derived from an EMBL/GenBank/DDBJ whole genome shotgun (WGS) entry which is preliminary data.</text>
</comment>
<dbReference type="AlphaFoldDB" id="A0AAD6MYL3"/>
<dbReference type="Proteomes" id="UP001215712">
    <property type="component" value="Unassembled WGS sequence"/>
</dbReference>
<evidence type="ECO:0000313" key="2">
    <source>
        <dbReference type="Proteomes" id="UP001215712"/>
    </source>
</evidence>